<dbReference type="Pfam" id="PF03124">
    <property type="entry name" value="EXS"/>
    <property type="match status" value="2"/>
</dbReference>
<dbReference type="PROSITE" id="PS51380">
    <property type="entry name" value="EXS"/>
    <property type="match status" value="1"/>
</dbReference>
<evidence type="ECO:0000259" key="9">
    <source>
        <dbReference type="PROSITE" id="PS51380"/>
    </source>
</evidence>
<dbReference type="GO" id="GO:0005886">
    <property type="term" value="C:plasma membrane"/>
    <property type="evidence" value="ECO:0007669"/>
    <property type="project" value="TreeGrafter"/>
</dbReference>
<evidence type="ECO:0000256" key="6">
    <source>
        <dbReference type="SAM" id="Coils"/>
    </source>
</evidence>
<keyword evidence="12" id="KW-1185">Reference proteome</keyword>
<dbReference type="AlphaFoldDB" id="A0AAD5U6C0"/>
<organism evidence="11 12">
    <name type="scientific">Clydaea vesicula</name>
    <dbReference type="NCBI Taxonomy" id="447962"/>
    <lineage>
        <taxon>Eukaryota</taxon>
        <taxon>Fungi</taxon>
        <taxon>Fungi incertae sedis</taxon>
        <taxon>Chytridiomycota</taxon>
        <taxon>Chytridiomycota incertae sedis</taxon>
        <taxon>Chytridiomycetes</taxon>
        <taxon>Lobulomycetales</taxon>
        <taxon>Lobulomycetaceae</taxon>
        <taxon>Clydaea</taxon>
    </lineage>
</organism>
<keyword evidence="6" id="KW-0175">Coiled coil</keyword>
<dbReference type="EMBL" id="JADGJW010000047">
    <property type="protein sequence ID" value="KAJ3225987.1"/>
    <property type="molecule type" value="Genomic_DNA"/>
</dbReference>
<gene>
    <name evidence="11" type="ORF">HK099_005812</name>
</gene>
<evidence type="ECO:0000256" key="2">
    <source>
        <dbReference type="ARBA" id="ARBA00009665"/>
    </source>
</evidence>
<evidence type="ECO:0000313" key="11">
    <source>
        <dbReference type="EMBL" id="KAJ3225987.1"/>
    </source>
</evidence>
<evidence type="ECO:0000256" key="3">
    <source>
        <dbReference type="ARBA" id="ARBA00022692"/>
    </source>
</evidence>
<comment type="similarity">
    <text evidence="2">Belongs to the SYG1 (TC 2.A.94) family.</text>
</comment>
<protein>
    <recommendedName>
        <fullName evidence="13">SPX domain-containing protein</fullName>
    </recommendedName>
</protein>
<keyword evidence="5 8" id="KW-0472">Membrane</keyword>
<accession>A0AAD5U6C0</accession>
<feature type="compositionally biased region" description="Polar residues" evidence="7">
    <location>
        <begin position="557"/>
        <end position="569"/>
    </location>
</feature>
<proteinExistence type="inferred from homology"/>
<feature type="domain" description="EXS" evidence="9">
    <location>
        <begin position="375"/>
        <end position="532"/>
    </location>
</feature>
<feature type="transmembrane region" description="Helical" evidence="8">
    <location>
        <begin position="416"/>
        <end position="433"/>
    </location>
</feature>
<feature type="region of interest" description="Disordered" evidence="7">
    <location>
        <begin position="531"/>
        <end position="569"/>
    </location>
</feature>
<evidence type="ECO:0000256" key="1">
    <source>
        <dbReference type="ARBA" id="ARBA00004141"/>
    </source>
</evidence>
<dbReference type="GO" id="GO:0016036">
    <property type="term" value="P:cellular response to phosphate starvation"/>
    <property type="evidence" value="ECO:0007669"/>
    <property type="project" value="TreeGrafter"/>
</dbReference>
<evidence type="ECO:0000256" key="7">
    <source>
        <dbReference type="SAM" id="MobiDB-lite"/>
    </source>
</evidence>
<dbReference type="InterPro" id="IPR004342">
    <property type="entry name" value="EXS_C"/>
</dbReference>
<feature type="coiled-coil region" evidence="6">
    <location>
        <begin position="91"/>
        <end position="118"/>
    </location>
</feature>
<evidence type="ECO:0008006" key="13">
    <source>
        <dbReference type="Google" id="ProtNLM"/>
    </source>
</evidence>
<reference evidence="11" key="1">
    <citation type="submission" date="2020-05" db="EMBL/GenBank/DDBJ databases">
        <title>Phylogenomic resolution of chytrid fungi.</title>
        <authorList>
            <person name="Stajich J.E."/>
            <person name="Amses K."/>
            <person name="Simmons R."/>
            <person name="Seto K."/>
            <person name="Myers J."/>
            <person name="Bonds A."/>
            <person name="Quandt C.A."/>
            <person name="Barry K."/>
            <person name="Liu P."/>
            <person name="Grigoriev I."/>
            <person name="Longcore J.E."/>
            <person name="James T.Y."/>
        </authorList>
    </citation>
    <scope>NUCLEOTIDE SEQUENCE</scope>
    <source>
        <strain evidence="11">JEL0476</strain>
    </source>
</reference>
<keyword evidence="3 8" id="KW-0812">Transmembrane</keyword>
<evidence type="ECO:0000313" key="12">
    <source>
        <dbReference type="Proteomes" id="UP001211065"/>
    </source>
</evidence>
<name>A0AAD5U6C0_9FUNG</name>
<feature type="transmembrane region" description="Helical" evidence="8">
    <location>
        <begin position="473"/>
        <end position="491"/>
    </location>
</feature>
<feature type="compositionally biased region" description="Polar residues" evidence="7">
    <location>
        <begin position="539"/>
        <end position="549"/>
    </location>
</feature>
<dbReference type="PROSITE" id="PS51382">
    <property type="entry name" value="SPX"/>
    <property type="match status" value="1"/>
</dbReference>
<dbReference type="PANTHER" id="PTHR10783:SF103">
    <property type="entry name" value="SOLUTE CARRIER FAMILY 53 MEMBER 1"/>
    <property type="match status" value="1"/>
</dbReference>
<dbReference type="GO" id="GO:0000822">
    <property type="term" value="F:inositol hexakisphosphate binding"/>
    <property type="evidence" value="ECO:0007669"/>
    <property type="project" value="TreeGrafter"/>
</dbReference>
<evidence type="ECO:0000256" key="5">
    <source>
        <dbReference type="ARBA" id="ARBA00023136"/>
    </source>
</evidence>
<dbReference type="GO" id="GO:0005794">
    <property type="term" value="C:Golgi apparatus"/>
    <property type="evidence" value="ECO:0007669"/>
    <property type="project" value="TreeGrafter"/>
</dbReference>
<dbReference type="InterPro" id="IPR004331">
    <property type="entry name" value="SPX_dom"/>
</dbReference>
<evidence type="ECO:0000256" key="8">
    <source>
        <dbReference type="SAM" id="Phobius"/>
    </source>
</evidence>
<dbReference type="Pfam" id="PF03105">
    <property type="entry name" value="SPX"/>
    <property type="match status" value="2"/>
</dbReference>
<feature type="transmembrane region" description="Helical" evidence="8">
    <location>
        <begin position="440"/>
        <end position="458"/>
    </location>
</feature>
<comment type="caution">
    <text evidence="11">The sequence shown here is derived from an EMBL/GenBank/DDBJ whole genome shotgun (WGS) entry which is preliminary data.</text>
</comment>
<dbReference type="GO" id="GO:0006817">
    <property type="term" value="P:phosphate ion transport"/>
    <property type="evidence" value="ECO:0007669"/>
    <property type="project" value="TreeGrafter"/>
</dbReference>
<evidence type="ECO:0000256" key="4">
    <source>
        <dbReference type="ARBA" id="ARBA00022989"/>
    </source>
</evidence>
<dbReference type="PANTHER" id="PTHR10783">
    <property type="entry name" value="XENOTROPIC AND POLYTROPIC RETROVIRUS RECEPTOR 1-RELATED"/>
    <property type="match status" value="1"/>
</dbReference>
<evidence type="ECO:0000259" key="10">
    <source>
        <dbReference type="PROSITE" id="PS51382"/>
    </source>
</evidence>
<dbReference type="Proteomes" id="UP001211065">
    <property type="component" value="Unassembled WGS sequence"/>
</dbReference>
<comment type="subcellular location">
    <subcellularLocation>
        <location evidence="1">Membrane</location>
        <topology evidence="1">Multi-pass membrane protein</topology>
    </subcellularLocation>
</comment>
<keyword evidence="4 8" id="KW-1133">Transmembrane helix</keyword>
<sequence length="569" mass="66126">MKFGSYLIEHSVPEWESKYIKYKKLKKLIKTGEVQNEKFYKKDINELQVTVSQNSPFSLLVQNSETTWEANFFVELDKEVTEVEKFYTEQFKIAAERLEKVKEQVDLYERSKDERQNSKLKSIEEINTANGEEDVKLMSKKFKKLLSNVKDKDGVELKPTQNLELFKESLKSETDSLSNDVSTEESNKIIIKNVVSSNNLQKTSDSYNRRSIDSSQLIIDLNNSEKKPFGIFHSIFPKKTNVQKNLTKIKLSKAKVIIKESILENYRFLELLKNFKVLNSTALIKILKKFDKGKAARQMKLKGMESDAIGVNKFVSEAKNFSELVEKDEIFTIKNKDLNTLFLEVENLFVHFTGKKRGKAMKQLRIPEEKSQYESCEISTSYLVPLATSIPSWWRLLQCLRRFKDEKKVFPHLNNAFKYVLSLNVIFFSFAAKLNPNNRIYWGVFAGIAAIYANYWNWEKIFSWVFLLSPNNWGLVNSQLLVFILAFLELLRRFNWTLFRMENEMTNNIGNYRAVREVPLPYKLKKVEVDDEEEDDFSSQKGSMNSRGSASILEKANSLSSESAVINSV</sequence>
<feature type="domain" description="SPX" evidence="10">
    <location>
        <begin position="1"/>
        <end position="304"/>
    </location>
</feature>